<protein>
    <submittedName>
        <fullName evidence="2">Uncharacterized protein</fullName>
    </submittedName>
</protein>
<dbReference type="AlphaFoldDB" id="Q2SB09"/>
<dbReference type="Proteomes" id="UP000000238">
    <property type="component" value="Chromosome"/>
</dbReference>
<keyword evidence="3" id="KW-1185">Reference proteome</keyword>
<dbReference type="HOGENOM" id="CLU_2617075_0_0_6"/>
<dbReference type="STRING" id="349521.HCH_05503"/>
<dbReference type="KEGG" id="hch:HCH_05503"/>
<proteinExistence type="predicted"/>
<evidence type="ECO:0000313" key="3">
    <source>
        <dbReference type="Proteomes" id="UP000000238"/>
    </source>
</evidence>
<evidence type="ECO:0000313" key="2">
    <source>
        <dbReference type="EMBL" id="ABC32165.1"/>
    </source>
</evidence>
<reference evidence="2 3" key="1">
    <citation type="journal article" date="2005" name="Nucleic Acids Res.">
        <title>Genomic blueprint of Hahella chejuensis, a marine microbe producing an algicidal agent.</title>
        <authorList>
            <person name="Jeong H."/>
            <person name="Yim J.H."/>
            <person name="Lee C."/>
            <person name="Choi S.-H."/>
            <person name="Park Y.K."/>
            <person name="Yoon S.H."/>
            <person name="Hur C.-G."/>
            <person name="Kang H.-Y."/>
            <person name="Kim D."/>
            <person name="Lee H.H."/>
            <person name="Park K.H."/>
            <person name="Park S.-H."/>
            <person name="Park H.-S."/>
            <person name="Lee H.K."/>
            <person name="Oh T.K."/>
            <person name="Kim J.F."/>
        </authorList>
    </citation>
    <scope>NUCLEOTIDE SEQUENCE [LARGE SCALE GENOMIC DNA]</scope>
    <source>
        <strain evidence="2 3">KCTC 2396</strain>
    </source>
</reference>
<organism evidence="2 3">
    <name type="scientific">Hahella chejuensis (strain KCTC 2396)</name>
    <dbReference type="NCBI Taxonomy" id="349521"/>
    <lineage>
        <taxon>Bacteria</taxon>
        <taxon>Pseudomonadati</taxon>
        <taxon>Pseudomonadota</taxon>
        <taxon>Gammaproteobacteria</taxon>
        <taxon>Oceanospirillales</taxon>
        <taxon>Hahellaceae</taxon>
        <taxon>Hahella</taxon>
    </lineage>
</organism>
<gene>
    <name evidence="2" type="ordered locus">HCH_05503</name>
</gene>
<feature type="compositionally biased region" description="Polar residues" evidence="1">
    <location>
        <begin position="60"/>
        <end position="78"/>
    </location>
</feature>
<dbReference type="EMBL" id="CP000155">
    <property type="protein sequence ID" value="ABC32165.1"/>
    <property type="molecule type" value="Genomic_DNA"/>
</dbReference>
<feature type="region of interest" description="Disordered" evidence="1">
    <location>
        <begin position="59"/>
        <end position="78"/>
    </location>
</feature>
<accession>Q2SB09</accession>
<name>Q2SB09_HAHCH</name>
<evidence type="ECO:0000256" key="1">
    <source>
        <dbReference type="SAM" id="MobiDB-lite"/>
    </source>
</evidence>
<sequence length="78" mass="8811">MAQLVLTYGQPKFNASIADNDMFFMIKHFNQQPGQILSQPISNGLVACLRHNDWYCGYSSDWSKSNDLGESKANPTLR</sequence>